<feature type="transmembrane region" description="Helical" evidence="1">
    <location>
        <begin position="580"/>
        <end position="597"/>
    </location>
</feature>
<proteinExistence type="predicted"/>
<evidence type="ECO:0000313" key="3">
    <source>
        <dbReference type="Proteomes" id="UP001321186"/>
    </source>
</evidence>
<dbReference type="EMBL" id="JAANOH010000001">
    <property type="protein sequence ID" value="MCZ2474124.1"/>
    <property type="molecule type" value="Genomic_DNA"/>
</dbReference>
<name>A0ABT4JCX4_9BACT</name>
<sequence>MHPILLNLWLSSVPLWVGLSLAFFIGLAYYWFQNKSHTHRLIYGVQGFLRGLFLVGIVLCFIPWKIVMEESTKLPSKILLIIDDSQSMNLASYTEFINLVSKDVQTLNTSSSELNVLGLNKGVKNMDEITPHGEASSWAKVQEWIRKESKNYHLSHVFFVTDGQLSDLESLIHRGPKIHIIPFGKEISAQKIGLNFPTKTLVSVPGERIHVPISVWSNLKLGQKSPNIQVLMDGKLHQTIRAQGGVWKDFQQIDLELVSKDIGTHRIRIQMEHDSSLGQGFTWIIQEFQAKVEAFAIAPNPNLGVINRVAEDAKIKIHWNFGSDIKTLPNSDNYLFYGILPKEFPKDKSVWFLNIPTEIKKDWPQFEEFTKLGNYFPSIWKKSSEQRTSLFSPNASLWKEQMAEMKSTGSYRLLDSSLHEMFKISFLRQADDLFSIELAKPQVSMGEDVLFEMRQLNSDLTNSKNIAVHWKISSANSTNQFDRMMSDAHQMVNFKPKQPGKYQYQAKVNYQGKDVEFTGEFYVLDSNPEKLLGRNNITLQVLSHREGVDLVESTEIKKMVLDNKLAESEVSMKEISLWEWPYFGAIILAILGIEWIIRKRLNQL</sequence>
<keyword evidence="1" id="KW-1133">Transmembrane helix</keyword>
<evidence type="ECO:0000256" key="1">
    <source>
        <dbReference type="SAM" id="Phobius"/>
    </source>
</evidence>
<evidence type="ECO:0008006" key="4">
    <source>
        <dbReference type="Google" id="ProtNLM"/>
    </source>
</evidence>
<accession>A0ABT4JCX4</accession>
<dbReference type="PANTHER" id="PTHR37947:SF1">
    <property type="entry name" value="BLL2462 PROTEIN"/>
    <property type="match status" value="1"/>
</dbReference>
<protein>
    <recommendedName>
        <fullName evidence="4">VWA domain-containing protein</fullName>
    </recommendedName>
</protein>
<evidence type="ECO:0000313" key="2">
    <source>
        <dbReference type="EMBL" id="MCZ2474124.1"/>
    </source>
</evidence>
<comment type="caution">
    <text evidence="2">The sequence shown here is derived from an EMBL/GenBank/DDBJ whole genome shotgun (WGS) entry which is preliminary data.</text>
</comment>
<dbReference type="RefSeq" id="WP_269009291.1">
    <property type="nucleotide sequence ID" value="NZ_JAANOH010000001.1"/>
</dbReference>
<feature type="transmembrane region" description="Helical" evidence="1">
    <location>
        <begin position="13"/>
        <end position="32"/>
    </location>
</feature>
<gene>
    <name evidence="2" type="ORF">G9H61_01600</name>
</gene>
<feature type="transmembrane region" description="Helical" evidence="1">
    <location>
        <begin position="41"/>
        <end position="64"/>
    </location>
</feature>
<keyword evidence="1" id="KW-0812">Transmembrane</keyword>
<dbReference type="Proteomes" id="UP001321186">
    <property type="component" value="Unassembled WGS sequence"/>
</dbReference>
<reference evidence="2 3" key="1">
    <citation type="submission" date="2020-03" db="EMBL/GenBank/DDBJ databases">
        <authorList>
            <person name="Pitt A."/>
            <person name="Hahn M.W."/>
        </authorList>
    </citation>
    <scope>NUCLEOTIDE SEQUENCE [LARGE SCALE GENOMIC DNA]</scope>
    <source>
        <strain evidence="2 3">5A-MARBSE</strain>
    </source>
</reference>
<keyword evidence="1" id="KW-0472">Membrane</keyword>
<dbReference type="PANTHER" id="PTHR37947">
    <property type="entry name" value="BLL2462 PROTEIN"/>
    <property type="match status" value="1"/>
</dbReference>
<organism evidence="2 3">
    <name type="scientific">Aquirufa ecclesiirivi</name>
    <dbReference type="NCBI Taxonomy" id="2715124"/>
    <lineage>
        <taxon>Bacteria</taxon>
        <taxon>Pseudomonadati</taxon>
        <taxon>Bacteroidota</taxon>
        <taxon>Cytophagia</taxon>
        <taxon>Cytophagales</taxon>
        <taxon>Flectobacillaceae</taxon>
        <taxon>Aquirufa</taxon>
    </lineage>
</organism>
<keyword evidence="3" id="KW-1185">Reference proteome</keyword>